<dbReference type="RefSeq" id="WP_209749301.1">
    <property type="nucleotide sequence ID" value="NZ_JBHSMH010000030.1"/>
</dbReference>
<dbReference type="EMBL" id="JBHSMH010000030">
    <property type="protein sequence ID" value="MFC5469254.1"/>
    <property type="molecule type" value="Genomic_DNA"/>
</dbReference>
<dbReference type="SMART" id="SM00939">
    <property type="entry name" value="PepX_C"/>
    <property type="match status" value="1"/>
</dbReference>
<dbReference type="Pfam" id="PF08530">
    <property type="entry name" value="PepX_C"/>
    <property type="match status" value="1"/>
</dbReference>
<comment type="caution">
    <text evidence="4">The sequence shown here is derived from an EMBL/GenBank/DDBJ whole genome shotgun (WGS) entry which is preliminary data.</text>
</comment>
<evidence type="ECO:0000259" key="3">
    <source>
        <dbReference type="SMART" id="SM00939"/>
    </source>
</evidence>
<dbReference type="InterPro" id="IPR005674">
    <property type="entry name" value="CocE/Ser_esterase"/>
</dbReference>
<gene>
    <name evidence="4" type="ORF">ACFPPD_11030</name>
</gene>
<evidence type="ECO:0000256" key="1">
    <source>
        <dbReference type="ARBA" id="ARBA00022801"/>
    </source>
</evidence>
<evidence type="ECO:0000313" key="5">
    <source>
        <dbReference type="Proteomes" id="UP001596105"/>
    </source>
</evidence>
<keyword evidence="1 4" id="KW-0378">Hydrolase</keyword>
<dbReference type="InterPro" id="IPR013736">
    <property type="entry name" value="Xaa-Pro_dipept_C"/>
</dbReference>
<evidence type="ECO:0000256" key="2">
    <source>
        <dbReference type="SAM" id="MobiDB-lite"/>
    </source>
</evidence>
<organism evidence="4 5">
    <name type="scientific">Cohnella suwonensis</name>
    <dbReference type="NCBI Taxonomy" id="696072"/>
    <lineage>
        <taxon>Bacteria</taxon>
        <taxon>Bacillati</taxon>
        <taxon>Bacillota</taxon>
        <taxon>Bacilli</taxon>
        <taxon>Bacillales</taxon>
        <taxon>Paenibacillaceae</taxon>
        <taxon>Cohnella</taxon>
    </lineage>
</organism>
<feature type="domain" description="Xaa-Pro dipeptidyl-peptidase C-terminal" evidence="3">
    <location>
        <begin position="459"/>
        <end position="728"/>
    </location>
</feature>
<accession>A0ABW0LTS4</accession>
<sequence>MNIEKLTARTFHLYCAGVFEGKVRFEDGKIMCAKVDPRRRTQMQPNVMADKTPYAMPFGHIRQSLGAYADAEWSGEEVVLGNGDVYRSHIRYTATISGEERTSQVWARRRETALDVVTLDGEPVAFVSPNRYGMEVLVAEGLEPLTPLNVYGDPRLSRPLYGVDELGTDLVPMRDGVRLATDVYLPEGGKPGERWPTILVRTCYDRNLRKESFKRWTNKGYAVVNQDVRGRADSEGELVPFYYERDDSADTIDWIVTQSWSDEQVGMWGASYLGYVVTAAATSGHPNLKAVVNEVNVGSPFVDTVRKGGTVCSWPLLCWTLAQSVGTRTDFDIFAGKTVSPEAAVDARPIRDIPRQTIGRASGPWDLWAEHPEYDDFWRNCTFTERGDQVKAPMFVISGWYDGDGAGVSETWRMLTQHDVPHRKIWLGPWEHGPNRARDLQGVAFGNDAVVYDYDVSVLKWFDRFLKGVPNGIEMGPRATYYVVGANEWRASDDWTPVEAKIEPFYLGSGGRANASSGDGTLRTAASFADGAGEEDKGEGEAYIGDGSARGSGANAEFDTFVYNPDDPVASSGEREPENMRKHELRNDILVYTGEPLADELTVAGELSCELYAASSAVDTDWVVTLSDVDESGNSIRLSDYIVRAKYRNGLDNPELLTQGEVERYEIFMQNIAHTFPRGHRIRFTVTSSSKFVSFPNTNTGMNPYDDPRPVIARQTIYHSERYPSHVKLPIISN</sequence>
<dbReference type="InterPro" id="IPR000383">
    <property type="entry name" value="Xaa-Pro-like_dom"/>
</dbReference>
<name>A0ABW0LTS4_9BACL</name>
<dbReference type="InterPro" id="IPR008979">
    <property type="entry name" value="Galactose-bd-like_sf"/>
</dbReference>
<dbReference type="SUPFAM" id="SSF49785">
    <property type="entry name" value="Galactose-binding domain-like"/>
    <property type="match status" value="1"/>
</dbReference>
<dbReference type="Pfam" id="PF02129">
    <property type="entry name" value="Peptidase_S15"/>
    <property type="match status" value="1"/>
</dbReference>
<dbReference type="Gene3D" id="3.40.50.1820">
    <property type="entry name" value="alpha/beta hydrolase"/>
    <property type="match status" value="1"/>
</dbReference>
<feature type="region of interest" description="Disordered" evidence="2">
    <location>
        <begin position="529"/>
        <end position="549"/>
    </location>
</feature>
<dbReference type="InterPro" id="IPR029058">
    <property type="entry name" value="AB_hydrolase_fold"/>
</dbReference>
<dbReference type="GO" id="GO:0016787">
    <property type="term" value="F:hydrolase activity"/>
    <property type="evidence" value="ECO:0007669"/>
    <property type="project" value="UniProtKB-KW"/>
</dbReference>
<proteinExistence type="predicted"/>
<dbReference type="NCBIfam" id="TIGR00976">
    <property type="entry name" value="CocE_NonD"/>
    <property type="match status" value="1"/>
</dbReference>
<protein>
    <submittedName>
        <fullName evidence="4">CocE/NonD family hydrolase</fullName>
    </submittedName>
</protein>
<keyword evidence="5" id="KW-1185">Reference proteome</keyword>
<dbReference type="Proteomes" id="UP001596105">
    <property type="component" value="Unassembled WGS sequence"/>
</dbReference>
<evidence type="ECO:0000313" key="4">
    <source>
        <dbReference type="EMBL" id="MFC5469254.1"/>
    </source>
</evidence>
<dbReference type="Gene3D" id="1.10.3020.10">
    <property type="entry name" value="alpha-amino acid ester hydrolase ( Helical cap domain)"/>
    <property type="match status" value="1"/>
</dbReference>
<dbReference type="Gene3D" id="2.60.120.260">
    <property type="entry name" value="Galactose-binding domain-like"/>
    <property type="match status" value="1"/>
</dbReference>
<dbReference type="SUPFAM" id="SSF53474">
    <property type="entry name" value="alpha/beta-Hydrolases"/>
    <property type="match status" value="1"/>
</dbReference>
<reference evidence="5" key="1">
    <citation type="journal article" date="2019" name="Int. J. Syst. Evol. Microbiol.">
        <title>The Global Catalogue of Microorganisms (GCM) 10K type strain sequencing project: providing services to taxonomists for standard genome sequencing and annotation.</title>
        <authorList>
            <consortium name="The Broad Institute Genomics Platform"/>
            <consortium name="The Broad Institute Genome Sequencing Center for Infectious Disease"/>
            <person name="Wu L."/>
            <person name="Ma J."/>
        </authorList>
    </citation>
    <scope>NUCLEOTIDE SEQUENCE [LARGE SCALE GENOMIC DNA]</scope>
    <source>
        <strain evidence="5">CCUG 57113</strain>
    </source>
</reference>